<keyword evidence="3" id="KW-1185">Reference proteome</keyword>
<dbReference type="EMBL" id="CP021422">
    <property type="protein sequence ID" value="ASB40289.1"/>
    <property type="molecule type" value="Genomic_DNA"/>
</dbReference>
<evidence type="ECO:0000313" key="1">
    <source>
        <dbReference type="EMBL" id="ASB40289.1"/>
    </source>
</evidence>
<sequence length="72" mass="7963">MAKISRIISGSPVRPIAVGEPALIHEGNGLRRTTPVLNVRRVSPGEVRFETKNTQYVLKISPANRITKEQIT</sequence>
<protein>
    <submittedName>
        <fullName evidence="2">Uncharacterized protein</fullName>
    </submittedName>
</protein>
<proteinExistence type="predicted"/>
<reference evidence="3" key="2">
    <citation type="submission" date="2017-05" db="EMBL/GenBank/DDBJ databases">
        <title>Improved OligoMM genomes.</title>
        <authorList>
            <person name="Garzetti D."/>
        </authorList>
    </citation>
    <scope>NUCLEOTIDE SEQUENCE [LARGE SCALE GENOMIC DNA]</scope>
    <source>
        <strain evidence="3">KB18</strain>
    </source>
</reference>
<name>A0A1Z2XPD1_9FIRM</name>
<dbReference type="AlphaFoldDB" id="A0A1Z2XPD1"/>
<reference evidence="2 4" key="3">
    <citation type="submission" date="2020-11" db="EMBL/GenBank/DDBJ databases">
        <title>Closed and high quality bacterial genomes of the OMM12 community.</title>
        <authorList>
            <person name="Marbouty M."/>
            <person name="Lamy-Besnier Q."/>
            <person name="Debarbieux L."/>
            <person name="Koszul R."/>
        </authorList>
    </citation>
    <scope>NUCLEOTIDE SEQUENCE [LARGE SCALE GENOMIC DNA]</scope>
    <source>
        <strain evidence="2 4">KB18</strain>
    </source>
</reference>
<evidence type="ECO:0000313" key="2">
    <source>
        <dbReference type="EMBL" id="QQR29580.1"/>
    </source>
</evidence>
<dbReference type="Proteomes" id="UP000196710">
    <property type="component" value="Chromosome"/>
</dbReference>
<dbReference type="RefSeq" id="WP_088364382.1">
    <property type="nucleotide sequence ID" value="NZ_CAJTCQ010000001.1"/>
</dbReference>
<dbReference type="EMBL" id="CP065321">
    <property type="protein sequence ID" value="QQR29580.1"/>
    <property type="molecule type" value="Genomic_DNA"/>
</dbReference>
<accession>A0A1Z2XPD1</accession>
<dbReference type="KEGG" id="amur:ADH66_06220"/>
<evidence type="ECO:0000313" key="4">
    <source>
        <dbReference type="Proteomes" id="UP000596035"/>
    </source>
</evidence>
<gene>
    <name evidence="1" type="ORF">ADH66_06220</name>
    <name evidence="2" type="ORF">I5Q82_16315</name>
</gene>
<organism evidence="2 4">
    <name type="scientific">Acutalibacter muris</name>
    <dbReference type="NCBI Taxonomy" id="1796620"/>
    <lineage>
        <taxon>Bacteria</taxon>
        <taxon>Bacillati</taxon>
        <taxon>Bacillota</taxon>
        <taxon>Clostridia</taxon>
        <taxon>Eubacteriales</taxon>
        <taxon>Acutalibacteraceae</taxon>
        <taxon>Acutalibacter</taxon>
    </lineage>
</organism>
<dbReference type="Proteomes" id="UP000596035">
    <property type="component" value="Chromosome"/>
</dbReference>
<reference evidence="1" key="1">
    <citation type="journal article" date="2017" name="Genome Announc.">
        <title>High-Quality Whole-Genome Sequences of the Oligo-Mouse-Microbiota Bacterial Community.</title>
        <authorList>
            <person name="Garzetti D."/>
            <person name="Brugiroux S."/>
            <person name="Bunk B."/>
            <person name="Pukall R."/>
            <person name="McCoy K.D."/>
            <person name="Macpherson A.J."/>
            <person name="Stecher B."/>
        </authorList>
    </citation>
    <scope>NUCLEOTIDE SEQUENCE</scope>
    <source>
        <strain evidence="1">KB18</strain>
    </source>
</reference>
<evidence type="ECO:0000313" key="3">
    <source>
        <dbReference type="Proteomes" id="UP000196710"/>
    </source>
</evidence>